<name>A0A6J5RP01_9CAUD</name>
<evidence type="ECO:0000313" key="1">
    <source>
        <dbReference type="EMBL" id="CAB4199113.1"/>
    </source>
</evidence>
<proteinExistence type="predicted"/>
<organism evidence="1">
    <name type="scientific">uncultured Caudovirales phage</name>
    <dbReference type="NCBI Taxonomy" id="2100421"/>
    <lineage>
        <taxon>Viruses</taxon>
        <taxon>Duplodnaviria</taxon>
        <taxon>Heunggongvirae</taxon>
        <taxon>Uroviricota</taxon>
        <taxon>Caudoviricetes</taxon>
        <taxon>Peduoviridae</taxon>
        <taxon>Maltschvirus</taxon>
        <taxon>Maltschvirus maltsch</taxon>
    </lineage>
</organism>
<reference evidence="1" key="1">
    <citation type="submission" date="2020-05" db="EMBL/GenBank/DDBJ databases">
        <authorList>
            <person name="Chiriac C."/>
            <person name="Salcher M."/>
            <person name="Ghai R."/>
            <person name="Kavagutti S V."/>
        </authorList>
    </citation>
    <scope>NUCLEOTIDE SEQUENCE</scope>
</reference>
<dbReference type="PROSITE" id="PS51257">
    <property type="entry name" value="PROKAR_LIPOPROTEIN"/>
    <property type="match status" value="1"/>
</dbReference>
<sequence>MGAFKDQVIQELNRETESEKCVRCGGVNLTASVACNGCITWSVETTGKVDFETIKNSTTEVNK</sequence>
<gene>
    <name evidence="1" type="ORF">UFOVP1336_12</name>
</gene>
<dbReference type="EMBL" id="LR797285">
    <property type="protein sequence ID" value="CAB4199113.1"/>
    <property type="molecule type" value="Genomic_DNA"/>
</dbReference>
<protein>
    <submittedName>
        <fullName evidence="1">Uncharacterized protein</fullName>
    </submittedName>
</protein>
<accession>A0A6J5RP01</accession>